<organism evidence="5 6">
    <name type="scientific">Micromonospora humidisoli</name>
    <dbReference type="NCBI Taxonomy" id="2807622"/>
    <lineage>
        <taxon>Bacteria</taxon>
        <taxon>Bacillati</taxon>
        <taxon>Actinomycetota</taxon>
        <taxon>Actinomycetes</taxon>
        <taxon>Micromonosporales</taxon>
        <taxon>Micromonosporaceae</taxon>
        <taxon>Micromonospora</taxon>
    </lineage>
</organism>
<proteinExistence type="predicted"/>
<dbReference type="InterPro" id="IPR009045">
    <property type="entry name" value="Zn_M74/Hedgehog-like"/>
</dbReference>
<keyword evidence="2" id="KW-1133">Transmembrane helix</keyword>
<dbReference type="InterPro" id="IPR002477">
    <property type="entry name" value="Peptidoglycan-bd-like"/>
</dbReference>
<dbReference type="Pfam" id="PF01471">
    <property type="entry name" value="PG_binding_1"/>
    <property type="match status" value="1"/>
</dbReference>
<comment type="caution">
    <text evidence="5">The sequence shown here is derived from an EMBL/GenBank/DDBJ whole genome shotgun (WGS) entry which is preliminary data.</text>
</comment>
<name>A0ABS2J3W0_9ACTN</name>
<dbReference type="Gene3D" id="1.10.101.10">
    <property type="entry name" value="PGBD-like superfamily/PGBD"/>
    <property type="match status" value="1"/>
</dbReference>
<gene>
    <name evidence="5" type="ORF">JQN84_01615</name>
</gene>
<keyword evidence="2" id="KW-0812">Transmembrane</keyword>
<feature type="domain" description="Peptidase M15A C-terminal" evidence="4">
    <location>
        <begin position="260"/>
        <end position="376"/>
    </location>
</feature>
<sequence length="401" mass="43382">MRPSRSSSSRVGSTDPRSLRSRCHCPSTQKTPPRATGPPPRPRRDDVTGSGSRTHTAIGARLIRFGAVHRCRNSRPSRHRLTPPARITIHRHSQAIPSYRRLRGRFPFIAAYRPGSCQGGSCRTSRAMTCSPPHSLPIGRTSVRQNTVRRALVAFALALPGAAIATVAAAPAAHADGCYTWKRDLYQGRSGDDVRQLQIRVAGWAARGGIVRIDGDFGPETAAAVKRFQSAYGLRSDGIAGKQTFSKLYQLQDNDCTPAHFSYRELDDGCGKGGWSGGPLSATDTKANAVRTMWKLEALRRDLGDKPLYVTSGFRDKTCNKQVGGASNSQHLYGNAADVTSQNRSLCEVARASRDHGFSGIYGPGSAGHDDHVHVDSRRENNRDNLTNGTSWAAPDCGVGN</sequence>
<protein>
    <submittedName>
        <fullName evidence="5">Peptidoglycan-binding protein</fullName>
    </submittedName>
</protein>
<dbReference type="SUPFAM" id="SSF55166">
    <property type="entry name" value="Hedgehog/DD-peptidase"/>
    <property type="match status" value="1"/>
</dbReference>
<dbReference type="Pfam" id="PF08291">
    <property type="entry name" value="Peptidase_M15_3"/>
    <property type="match status" value="1"/>
</dbReference>
<accession>A0ABS2J3W0</accession>
<feature type="transmembrane region" description="Helical" evidence="2">
    <location>
        <begin position="151"/>
        <end position="173"/>
    </location>
</feature>
<evidence type="ECO:0000259" key="3">
    <source>
        <dbReference type="Pfam" id="PF01471"/>
    </source>
</evidence>
<evidence type="ECO:0000313" key="5">
    <source>
        <dbReference type="EMBL" id="MBM7081248.1"/>
    </source>
</evidence>
<dbReference type="Gene3D" id="3.30.1380.10">
    <property type="match status" value="1"/>
</dbReference>
<dbReference type="InterPro" id="IPR036366">
    <property type="entry name" value="PGBDSf"/>
</dbReference>
<feature type="region of interest" description="Disordered" evidence="1">
    <location>
        <begin position="1"/>
        <end position="57"/>
    </location>
</feature>
<dbReference type="InterPro" id="IPR036365">
    <property type="entry name" value="PGBD-like_sf"/>
</dbReference>
<reference evidence="5 6" key="1">
    <citation type="submission" date="2021-02" db="EMBL/GenBank/DDBJ databases">
        <authorList>
            <person name="Lee D.-H."/>
        </authorList>
    </citation>
    <scope>NUCLEOTIDE SEQUENCE [LARGE SCALE GENOMIC DNA]</scope>
    <source>
        <strain evidence="5 6">MMS20-R2-29</strain>
    </source>
</reference>
<dbReference type="EMBL" id="JAFEUO010000001">
    <property type="protein sequence ID" value="MBM7081248.1"/>
    <property type="molecule type" value="Genomic_DNA"/>
</dbReference>
<evidence type="ECO:0000313" key="6">
    <source>
        <dbReference type="Proteomes" id="UP000809587"/>
    </source>
</evidence>
<evidence type="ECO:0000256" key="2">
    <source>
        <dbReference type="SAM" id="Phobius"/>
    </source>
</evidence>
<feature type="compositionally biased region" description="Low complexity" evidence="1">
    <location>
        <begin position="1"/>
        <end position="16"/>
    </location>
</feature>
<dbReference type="SUPFAM" id="SSF47090">
    <property type="entry name" value="PGBD-like"/>
    <property type="match status" value="1"/>
</dbReference>
<dbReference type="Proteomes" id="UP000809587">
    <property type="component" value="Unassembled WGS sequence"/>
</dbReference>
<evidence type="ECO:0000256" key="1">
    <source>
        <dbReference type="SAM" id="MobiDB-lite"/>
    </source>
</evidence>
<keyword evidence="2" id="KW-0472">Membrane</keyword>
<dbReference type="InterPro" id="IPR013230">
    <property type="entry name" value="Peptidase_M15A_C"/>
</dbReference>
<feature type="domain" description="Peptidoglycan binding-like" evidence="3">
    <location>
        <begin position="190"/>
        <end position="248"/>
    </location>
</feature>
<evidence type="ECO:0000259" key="4">
    <source>
        <dbReference type="Pfam" id="PF08291"/>
    </source>
</evidence>
<keyword evidence="6" id="KW-1185">Reference proteome</keyword>
<feature type="region of interest" description="Disordered" evidence="1">
    <location>
        <begin position="380"/>
        <end position="401"/>
    </location>
</feature>